<dbReference type="STRING" id="558152.IQ37_17445"/>
<evidence type="ECO:0008006" key="4">
    <source>
        <dbReference type="Google" id="ProtNLM"/>
    </source>
</evidence>
<dbReference type="Gene3D" id="1.10.443.10">
    <property type="entry name" value="Intergrase catalytic core"/>
    <property type="match status" value="1"/>
</dbReference>
<comment type="caution">
    <text evidence="2">The sequence shown here is derived from an EMBL/GenBank/DDBJ whole genome shotgun (WGS) entry which is preliminary data.</text>
</comment>
<dbReference type="EMBL" id="JPRJ01000048">
    <property type="protein sequence ID" value="KFF16877.1"/>
    <property type="molecule type" value="Genomic_DNA"/>
</dbReference>
<gene>
    <name evidence="2" type="ORF">IQ37_17445</name>
</gene>
<dbReference type="Proteomes" id="UP000028709">
    <property type="component" value="Unassembled WGS sequence"/>
</dbReference>
<protein>
    <recommendedName>
        <fullName evidence="4">Tyr recombinase domain-containing protein</fullName>
    </recommendedName>
</protein>
<evidence type="ECO:0000313" key="2">
    <source>
        <dbReference type="EMBL" id="KFF16877.1"/>
    </source>
</evidence>
<dbReference type="AlphaFoldDB" id="A0A086AJL3"/>
<dbReference type="InterPro" id="IPR013762">
    <property type="entry name" value="Integrase-like_cat_sf"/>
</dbReference>
<sequence>MKNFEVKIFSSDSPSVKWYVYVYDVDLQKIVHRTSKGINKESDLVRRMLICEGFKDSLEKEIKNGWKPIPPSAKAKPLPQPYQNNLTVNEAYEKSFSILLTKKRELKTKSDYKTHKKYFLEAVEKLEWQNNLFTDLDQFHFKLIIEKMCEIRKCDDVYFNKHLNLSKSFNTALVDAFIIKESKIKGLSEKEYYSEEKHIVTAEEQTIIIQHFSNICPQFITLLKVLYHLDLRPKEIRLLKVGMIDQSKWYFTLPETITKNDKKAYILIPDDLKIDLQKMDLSNPEDYLFGIEKYRSRDRKKIFKPSPMKISINSCNKLWKKEVKEHLNIDADMYSLKKKNNNDKLSRGWSIEEVKEANRHSTIEMTKIYATKYSEIVQEKQRGNYGTFD</sequence>
<dbReference type="GO" id="GO:0006310">
    <property type="term" value="P:DNA recombination"/>
    <property type="evidence" value="ECO:0007669"/>
    <property type="project" value="UniProtKB-KW"/>
</dbReference>
<reference evidence="2 3" key="1">
    <citation type="submission" date="2014-07" db="EMBL/GenBank/DDBJ databases">
        <title>Genome of Chryseobacterium piperi CTM.</title>
        <authorList>
            <person name="Pipes S.E."/>
            <person name="Stropko S.J."/>
            <person name="Newman J.D."/>
        </authorList>
    </citation>
    <scope>NUCLEOTIDE SEQUENCE [LARGE SCALE GENOMIC DNA]</scope>
    <source>
        <strain evidence="2 3">CTM</strain>
    </source>
</reference>
<dbReference type="GO" id="GO:0015074">
    <property type="term" value="P:DNA integration"/>
    <property type="evidence" value="ECO:0007669"/>
    <property type="project" value="InterPro"/>
</dbReference>
<dbReference type="RefSeq" id="WP_034687377.1">
    <property type="nucleotide sequence ID" value="NZ_CP023049.2"/>
</dbReference>
<dbReference type="KEGG" id="cpip:CJF12_17035"/>
<dbReference type="SUPFAM" id="SSF56349">
    <property type="entry name" value="DNA breaking-rejoining enzymes"/>
    <property type="match status" value="1"/>
</dbReference>
<organism evidence="2 3">
    <name type="scientific">Chryseobacterium piperi</name>
    <dbReference type="NCBI Taxonomy" id="558152"/>
    <lineage>
        <taxon>Bacteria</taxon>
        <taxon>Pseudomonadati</taxon>
        <taxon>Bacteroidota</taxon>
        <taxon>Flavobacteriia</taxon>
        <taxon>Flavobacteriales</taxon>
        <taxon>Weeksellaceae</taxon>
        <taxon>Chryseobacterium group</taxon>
        <taxon>Chryseobacterium</taxon>
    </lineage>
</organism>
<dbReference type="GO" id="GO:0003677">
    <property type="term" value="F:DNA binding"/>
    <property type="evidence" value="ECO:0007669"/>
    <property type="project" value="InterPro"/>
</dbReference>
<proteinExistence type="predicted"/>
<evidence type="ECO:0000256" key="1">
    <source>
        <dbReference type="ARBA" id="ARBA00023172"/>
    </source>
</evidence>
<dbReference type="InterPro" id="IPR011010">
    <property type="entry name" value="DNA_brk_join_enz"/>
</dbReference>
<name>A0A086AJL3_9FLAO</name>
<keyword evidence="1" id="KW-0233">DNA recombination</keyword>
<dbReference type="eggNOG" id="COG0582">
    <property type="taxonomic scope" value="Bacteria"/>
</dbReference>
<evidence type="ECO:0000313" key="3">
    <source>
        <dbReference type="Proteomes" id="UP000028709"/>
    </source>
</evidence>
<accession>A0A086AJL3</accession>
<dbReference type="OrthoDB" id="1234317at2"/>
<dbReference type="CDD" id="cd00397">
    <property type="entry name" value="DNA_BRE_C"/>
    <property type="match status" value="1"/>
</dbReference>
<keyword evidence="3" id="KW-1185">Reference proteome</keyword>